<evidence type="ECO:0000256" key="15">
    <source>
        <dbReference type="RuleBase" id="RU000488"/>
    </source>
</evidence>
<keyword evidence="10" id="KW-0106">Calcium</keyword>
<dbReference type="Pfam" id="PF00153">
    <property type="entry name" value="Mito_carr"/>
    <property type="match status" value="3"/>
</dbReference>
<dbReference type="RefSeq" id="XP_013320585.1">
    <property type="nucleotide sequence ID" value="XM_013465131.1"/>
</dbReference>
<evidence type="ECO:0000256" key="2">
    <source>
        <dbReference type="ARBA" id="ARBA00004448"/>
    </source>
</evidence>
<keyword evidence="11" id="KW-1133">Transmembrane helix</keyword>
<dbReference type="Gene3D" id="1.10.238.10">
    <property type="entry name" value="EF-hand"/>
    <property type="match status" value="1"/>
</dbReference>
<dbReference type="Gene3D" id="1.50.40.10">
    <property type="entry name" value="Mitochondrial carrier domain"/>
    <property type="match status" value="1"/>
</dbReference>
<dbReference type="InterPro" id="IPR018108">
    <property type="entry name" value="MCP_transmembrane"/>
</dbReference>
<organism evidence="17 18">
    <name type="scientific">Exophiala xenobiotica</name>
    <dbReference type="NCBI Taxonomy" id="348802"/>
    <lineage>
        <taxon>Eukaryota</taxon>
        <taxon>Fungi</taxon>
        <taxon>Dikarya</taxon>
        <taxon>Ascomycota</taxon>
        <taxon>Pezizomycotina</taxon>
        <taxon>Eurotiomycetes</taxon>
        <taxon>Chaetothyriomycetidae</taxon>
        <taxon>Chaetothyriales</taxon>
        <taxon>Herpotrichiellaceae</taxon>
        <taxon>Exophiala</taxon>
    </lineage>
</organism>
<dbReference type="Pfam" id="PF13202">
    <property type="entry name" value="EF-hand_5"/>
    <property type="match status" value="1"/>
</dbReference>
<dbReference type="PROSITE" id="PS00018">
    <property type="entry name" value="EF_HAND_1"/>
    <property type="match status" value="2"/>
</dbReference>
<dbReference type="CDD" id="cd00051">
    <property type="entry name" value="EFh"/>
    <property type="match status" value="1"/>
</dbReference>
<keyword evidence="12" id="KW-0496">Mitochondrion</keyword>
<keyword evidence="7" id="KW-0479">Metal-binding</keyword>
<keyword evidence="6 14" id="KW-0812">Transmembrane</keyword>
<dbReference type="InterPro" id="IPR023395">
    <property type="entry name" value="MCP_dom_sf"/>
</dbReference>
<dbReference type="FunFam" id="1.50.40.10:FF:000016">
    <property type="entry name" value="Solute carrier family 25 member 23"/>
    <property type="match status" value="1"/>
</dbReference>
<keyword evidence="8" id="KW-0677">Repeat</keyword>
<name>A0A0D2EZC5_9EURO</name>
<evidence type="ECO:0000313" key="18">
    <source>
        <dbReference type="Proteomes" id="UP000054342"/>
    </source>
</evidence>
<dbReference type="PROSITE" id="PS50222">
    <property type="entry name" value="EF_HAND_2"/>
    <property type="match status" value="2"/>
</dbReference>
<dbReference type="Pfam" id="PF13499">
    <property type="entry name" value="EF-hand_7"/>
    <property type="match status" value="1"/>
</dbReference>
<feature type="repeat" description="Solcar" evidence="14">
    <location>
        <begin position="183"/>
        <end position="287"/>
    </location>
</feature>
<dbReference type="GeneID" id="25322163"/>
<evidence type="ECO:0000313" key="17">
    <source>
        <dbReference type="EMBL" id="KIW60000.1"/>
    </source>
</evidence>
<keyword evidence="5 15" id="KW-0813">Transport</keyword>
<evidence type="ECO:0000256" key="12">
    <source>
        <dbReference type="ARBA" id="ARBA00023128"/>
    </source>
</evidence>
<evidence type="ECO:0000256" key="4">
    <source>
        <dbReference type="ARBA" id="ARBA00021935"/>
    </source>
</evidence>
<dbReference type="GO" id="GO:0005509">
    <property type="term" value="F:calcium ion binding"/>
    <property type="evidence" value="ECO:0007669"/>
    <property type="project" value="InterPro"/>
</dbReference>
<evidence type="ECO:0000256" key="3">
    <source>
        <dbReference type="ARBA" id="ARBA00006375"/>
    </source>
</evidence>
<evidence type="ECO:0000256" key="8">
    <source>
        <dbReference type="ARBA" id="ARBA00022737"/>
    </source>
</evidence>
<evidence type="ECO:0000256" key="10">
    <source>
        <dbReference type="ARBA" id="ARBA00022837"/>
    </source>
</evidence>
<dbReference type="InterPro" id="IPR002067">
    <property type="entry name" value="MCP"/>
</dbReference>
<dbReference type="STRING" id="348802.A0A0D2EZC5"/>
<evidence type="ECO:0000256" key="7">
    <source>
        <dbReference type="ARBA" id="ARBA00022723"/>
    </source>
</evidence>
<dbReference type="Proteomes" id="UP000054342">
    <property type="component" value="Unassembled WGS sequence"/>
</dbReference>
<dbReference type="EMBL" id="KN847317">
    <property type="protein sequence ID" value="KIW60000.1"/>
    <property type="molecule type" value="Genomic_DNA"/>
</dbReference>
<dbReference type="GO" id="GO:0055085">
    <property type="term" value="P:transmembrane transport"/>
    <property type="evidence" value="ECO:0007669"/>
    <property type="project" value="InterPro"/>
</dbReference>
<accession>A0A0D2EZC5</accession>
<dbReference type="SUPFAM" id="SSF103506">
    <property type="entry name" value="Mitochondrial carrier"/>
    <property type="match status" value="1"/>
</dbReference>
<dbReference type="AlphaFoldDB" id="A0A0D2EZC5"/>
<feature type="domain" description="EF-hand" evidence="16">
    <location>
        <begin position="77"/>
        <end position="112"/>
    </location>
</feature>
<dbReference type="PROSITE" id="PS50920">
    <property type="entry name" value="SOLCAR"/>
    <property type="match status" value="3"/>
</dbReference>
<feature type="repeat" description="Solcar" evidence="14">
    <location>
        <begin position="299"/>
        <end position="388"/>
    </location>
</feature>
<evidence type="ECO:0000256" key="11">
    <source>
        <dbReference type="ARBA" id="ARBA00022989"/>
    </source>
</evidence>
<proteinExistence type="inferred from homology"/>
<dbReference type="InterPro" id="IPR002048">
    <property type="entry name" value="EF_hand_dom"/>
</dbReference>
<comment type="subcellular location">
    <subcellularLocation>
        <location evidence="2">Mitochondrion inner membrane</location>
        <topology evidence="2">Multi-pass membrane protein</topology>
    </subcellularLocation>
</comment>
<sequence length="499" mass="55003">MNGESHEHREQRIKELWHTLDTRSEGHLDLPGLKKGLRKIDHPLKNADDLLHDVLNVVDTSGDGRIQYNEFRVFVEHAERELWQLFESIDKDNSGALDKGELRAAFSRAGVTISSAKLDQFFDEVDVNHDGEISFDEWRDFLLFLPAGRSNLRGVLSYYTATASVNQEGDVNVNDTLQGFDFLPPPGYFIAGGLAGMVSRTATAPLDRLKVYLIAQTSPKEATIKAVKDAAPLQMIRNFGRPLVDACKELWAAGGLRSLFAGNGLNVVKVMPESAMKFGAYEAAKRFFARIDGSDPKHLHPTSQFLAGGIGGVVSQCVVYPLDTLKFRMQCETVSGGLHGNALIFQTARKMWKQGKLIPYYRGLGMGLAGMFPYSAIDLFIFENCKNFVIARKARQARVHEEDVDMSNLITGMIGATSGAISATAVYPINLLRTRLQAQGTVLHPPTYKGIADVTRKTLQNEGIKGLFKGVTPNLLKVAPAVSISYIVYENSKALLGLR</sequence>
<evidence type="ECO:0000256" key="5">
    <source>
        <dbReference type="ARBA" id="ARBA00022448"/>
    </source>
</evidence>
<dbReference type="SMART" id="SM00054">
    <property type="entry name" value="EFh"/>
    <property type="match status" value="3"/>
</dbReference>
<evidence type="ECO:0000256" key="6">
    <source>
        <dbReference type="ARBA" id="ARBA00022692"/>
    </source>
</evidence>
<evidence type="ECO:0000256" key="14">
    <source>
        <dbReference type="PROSITE-ProRule" id="PRU00282"/>
    </source>
</evidence>
<protein>
    <recommendedName>
        <fullName evidence="4">Mitochondrial thiamine pyrophosphate carrier 1</fullName>
    </recommendedName>
</protein>
<dbReference type="SUPFAM" id="SSF47473">
    <property type="entry name" value="EF-hand"/>
    <property type="match status" value="1"/>
</dbReference>
<dbReference type="InterPro" id="IPR011992">
    <property type="entry name" value="EF-hand-dom_pair"/>
</dbReference>
<dbReference type="InterPro" id="IPR018247">
    <property type="entry name" value="EF_Hand_1_Ca_BS"/>
</dbReference>
<comment type="similarity">
    <text evidence="3 15">Belongs to the mitochondrial carrier (TC 2.A.29) family.</text>
</comment>
<keyword evidence="18" id="KW-1185">Reference proteome</keyword>
<evidence type="ECO:0000256" key="9">
    <source>
        <dbReference type="ARBA" id="ARBA00022792"/>
    </source>
</evidence>
<feature type="repeat" description="Solcar" evidence="14">
    <location>
        <begin position="406"/>
        <end position="495"/>
    </location>
</feature>
<dbReference type="OrthoDB" id="270584at2759"/>
<dbReference type="GO" id="GO:0005743">
    <property type="term" value="C:mitochondrial inner membrane"/>
    <property type="evidence" value="ECO:0007669"/>
    <property type="project" value="UniProtKB-SubCell"/>
</dbReference>
<reference evidence="17 18" key="1">
    <citation type="submission" date="2015-01" db="EMBL/GenBank/DDBJ databases">
        <title>The Genome Sequence of Exophiala xenobiotica CBS118157.</title>
        <authorList>
            <consortium name="The Broad Institute Genomics Platform"/>
            <person name="Cuomo C."/>
            <person name="de Hoog S."/>
            <person name="Gorbushina A."/>
            <person name="Stielow B."/>
            <person name="Teixiera M."/>
            <person name="Abouelleil A."/>
            <person name="Chapman S.B."/>
            <person name="Priest M."/>
            <person name="Young S.K."/>
            <person name="Wortman J."/>
            <person name="Nusbaum C."/>
            <person name="Birren B."/>
        </authorList>
    </citation>
    <scope>NUCLEOTIDE SEQUENCE [LARGE SCALE GENOMIC DNA]</scope>
    <source>
        <strain evidence="17 18">CBS 118157</strain>
    </source>
</reference>
<evidence type="ECO:0000256" key="13">
    <source>
        <dbReference type="ARBA" id="ARBA00023136"/>
    </source>
</evidence>
<feature type="domain" description="EF-hand" evidence="16">
    <location>
        <begin position="113"/>
        <end position="148"/>
    </location>
</feature>
<gene>
    <name evidence="17" type="ORF">PV05_00255</name>
</gene>
<evidence type="ECO:0000259" key="16">
    <source>
        <dbReference type="PROSITE" id="PS50222"/>
    </source>
</evidence>
<evidence type="ECO:0000256" key="1">
    <source>
        <dbReference type="ARBA" id="ARBA00002238"/>
    </source>
</evidence>
<dbReference type="PANTHER" id="PTHR24089">
    <property type="entry name" value="SOLUTE CARRIER FAMILY 25"/>
    <property type="match status" value="1"/>
</dbReference>
<comment type="function">
    <text evidence="1">Mitochondrial transporter that mediates uptake of thiamine pyrophosphate (ThPP) into mitochondria.</text>
</comment>
<dbReference type="PRINTS" id="PR00926">
    <property type="entry name" value="MITOCARRIER"/>
</dbReference>
<keyword evidence="13 14" id="KW-0472">Membrane</keyword>
<keyword evidence="9" id="KW-0999">Mitochondrion inner membrane</keyword>